<sequence length="61" mass="7084">MSEFILFSSRNRSLRFLGAFNPLTFKGMILISIKLTVILVLLLLVQHKYKRLLFDSLQLVS</sequence>
<keyword evidence="1" id="KW-0812">Transmembrane</keyword>
<proteinExistence type="predicted"/>
<evidence type="ECO:0000313" key="2">
    <source>
        <dbReference type="EMBL" id="CAH2327288.1"/>
    </source>
</evidence>
<reference evidence="2" key="1">
    <citation type="submission" date="2022-03" db="EMBL/GenBank/DDBJ databases">
        <authorList>
            <person name="Alioto T."/>
            <person name="Alioto T."/>
            <person name="Gomez Garrido J."/>
        </authorList>
    </citation>
    <scope>NUCLEOTIDE SEQUENCE</scope>
</reference>
<dbReference type="EMBL" id="OW240924">
    <property type="protein sequence ID" value="CAH2327288.1"/>
    <property type="molecule type" value="Genomic_DNA"/>
</dbReference>
<evidence type="ECO:0000313" key="3">
    <source>
        <dbReference type="Proteomes" id="UP001295444"/>
    </source>
</evidence>
<keyword evidence="1" id="KW-0472">Membrane</keyword>
<dbReference type="AlphaFoldDB" id="A0AAD1TNJ6"/>
<gene>
    <name evidence="2" type="ORF">PECUL_23A041833</name>
</gene>
<dbReference type="Proteomes" id="UP001295444">
    <property type="component" value="Chromosome 13"/>
</dbReference>
<feature type="transmembrane region" description="Helical" evidence="1">
    <location>
        <begin position="23"/>
        <end position="45"/>
    </location>
</feature>
<organism evidence="2 3">
    <name type="scientific">Pelobates cultripes</name>
    <name type="common">Western spadefoot toad</name>
    <dbReference type="NCBI Taxonomy" id="61616"/>
    <lineage>
        <taxon>Eukaryota</taxon>
        <taxon>Metazoa</taxon>
        <taxon>Chordata</taxon>
        <taxon>Craniata</taxon>
        <taxon>Vertebrata</taxon>
        <taxon>Euteleostomi</taxon>
        <taxon>Amphibia</taxon>
        <taxon>Batrachia</taxon>
        <taxon>Anura</taxon>
        <taxon>Pelobatoidea</taxon>
        <taxon>Pelobatidae</taxon>
        <taxon>Pelobates</taxon>
    </lineage>
</organism>
<protein>
    <submittedName>
        <fullName evidence="2">Uncharacterized protein</fullName>
    </submittedName>
</protein>
<evidence type="ECO:0000256" key="1">
    <source>
        <dbReference type="SAM" id="Phobius"/>
    </source>
</evidence>
<name>A0AAD1TNJ6_PELCU</name>
<accession>A0AAD1TNJ6</accession>
<keyword evidence="3" id="KW-1185">Reference proteome</keyword>
<keyword evidence="1" id="KW-1133">Transmembrane helix</keyword>